<feature type="domain" description="Non-haem dioxygenase N-terminal" evidence="4">
    <location>
        <begin position="56"/>
        <end position="156"/>
    </location>
</feature>
<protein>
    <submittedName>
        <fullName evidence="5">1-aminocyclopropane-1-carboxylate oxidase</fullName>
    </submittedName>
</protein>
<gene>
    <name evidence="5" type="ORF">Sradi_2499900</name>
</gene>
<keyword evidence="2" id="KW-0560">Oxidoreductase</keyword>
<keyword evidence="1" id="KW-0479">Metal-binding</keyword>
<name>A0AAW2SMA9_SESRA</name>
<evidence type="ECO:0000256" key="3">
    <source>
        <dbReference type="ARBA" id="ARBA00023004"/>
    </source>
</evidence>
<dbReference type="InterPro" id="IPR027443">
    <property type="entry name" value="IPNS-like_sf"/>
</dbReference>
<evidence type="ECO:0000256" key="1">
    <source>
        <dbReference type="ARBA" id="ARBA00022723"/>
    </source>
</evidence>
<proteinExistence type="predicted"/>
<dbReference type="Pfam" id="PF14226">
    <property type="entry name" value="DIOX_N"/>
    <property type="match status" value="1"/>
</dbReference>
<dbReference type="Gene3D" id="2.60.120.330">
    <property type="entry name" value="B-lactam Antibiotic, Isopenicillin N Synthase, Chain"/>
    <property type="match status" value="1"/>
</dbReference>
<dbReference type="PANTHER" id="PTHR10209">
    <property type="entry name" value="OXIDOREDUCTASE, 2OG-FE II OXYGENASE FAMILY PROTEIN"/>
    <property type="match status" value="1"/>
</dbReference>
<dbReference type="EMBL" id="JACGWJ010000010">
    <property type="protein sequence ID" value="KAL0392771.1"/>
    <property type="molecule type" value="Genomic_DNA"/>
</dbReference>
<dbReference type="SUPFAM" id="SSF51197">
    <property type="entry name" value="Clavaminate synthase-like"/>
    <property type="match status" value="1"/>
</dbReference>
<comment type="caution">
    <text evidence="5">The sequence shown here is derived from an EMBL/GenBank/DDBJ whole genome shotgun (WGS) entry which is preliminary data.</text>
</comment>
<accession>A0AAW2SMA9</accession>
<evidence type="ECO:0000256" key="2">
    <source>
        <dbReference type="ARBA" id="ARBA00023002"/>
    </source>
</evidence>
<reference evidence="5" key="1">
    <citation type="submission" date="2020-06" db="EMBL/GenBank/DDBJ databases">
        <authorList>
            <person name="Li T."/>
            <person name="Hu X."/>
            <person name="Zhang T."/>
            <person name="Song X."/>
            <person name="Zhang H."/>
            <person name="Dai N."/>
            <person name="Sheng W."/>
            <person name="Hou X."/>
            <person name="Wei L."/>
        </authorList>
    </citation>
    <scope>NUCLEOTIDE SEQUENCE</scope>
    <source>
        <strain evidence="5">G02</strain>
        <tissue evidence="5">Leaf</tissue>
    </source>
</reference>
<evidence type="ECO:0000259" key="4">
    <source>
        <dbReference type="Pfam" id="PF14226"/>
    </source>
</evidence>
<keyword evidence="3" id="KW-0408">Iron</keyword>
<dbReference type="GO" id="GO:0016706">
    <property type="term" value="F:2-oxoglutarate-dependent dioxygenase activity"/>
    <property type="evidence" value="ECO:0007669"/>
    <property type="project" value="UniProtKB-ARBA"/>
</dbReference>
<dbReference type="InterPro" id="IPR026992">
    <property type="entry name" value="DIOX_N"/>
</dbReference>
<dbReference type="GO" id="GO:0046872">
    <property type="term" value="F:metal ion binding"/>
    <property type="evidence" value="ECO:0007669"/>
    <property type="project" value="UniProtKB-KW"/>
</dbReference>
<organism evidence="5">
    <name type="scientific">Sesamum radiatum</name>
    <name type="common">Black benniseed</name>
    <dbReference type="NCBI Taxonomy" id="300843"/>
    <lineage>
        <taxon>Eukaryota</taxon>
        <taxon>Viridiplantae</taxon>
        <taxon>Streptophyta</taxon>
        <taxon>Embryophyta</taxon>
        <taxon>Tracheophyta</taxon>
        <taxon>Spermatophyta</taxon>
        <taxon>Magnoliopsida</taxon>
        <taxon>eudicotyledons</taxon>
        <taxon>Gunneridae</taxon>
        <taxon>Pentapetalae</taxon>
        <taxon>asterids</taxon>
        <taxon>lamiids</taxon>
        <taxon>Lamiales</taxon>
        <taxon>Pedaliaceae</taxon>
        <taxon>Sesamum</taxon>
    </lineage>
</organism>
<dbReference type="PANTHER" id="PTHR10209:SF859">
    <property type="entry name" value="OS03G0690500 PROTEIN"/>
    <property type="match status" value="1"/>
</dbReference>
<evidence type="ECO:0000313" key="5">
    <source>
        <dbReference type="EMBL" id="KAL0392771.1"/>
    </source>
</evidence>
<reference evidence="5" key="2">
    <citation type="journal article" date="2024" name="Plant">
        <title>Genomic evolution and insights into agronomic trait innovations of Sesamum species.</title>
        <authorList>
            <person name="Miao H."/>
            <person name="Wang L."/>
            <person name="Qu L."/>
            <person name="Liu H."/>
            <person name="Sun Y."/>
            <person name="Le M."/>
            <person name="Wang Q."/>
            <person name="Wei S."/>
            <person name="Zheng Y."/>
            <person name="Lin W."/>
            <person name="Duan Y."/>
            <person name="Cao H."/>
            <person name="Xiong S."/>
            <person name="Wang X."/>
            <person name="Wei L."/>
            <person name="Li C."/>
            <person name="Ma Q."/>
            <person name="Ju M."/>
            <person name="Zhao R."/>
            <person name="Li G."/>
            <person name="Mu C."/>
            <person name="Tian Q."/>
            <person name="Mei H."/>
            <person name="Zhang T."/>
            <person name="Gao T."/>
            <person name="Zhang H."/>
        </authorList>
    </citation>
    <scope>NUCLEOTIDE SEQUENCE</scope>
    <source>
        <strain evidence="5">G02</strain>
    </source>
</reference>
<dbReference type="AlphaFoldDB" id="A0AAW2SMA9"/>
<sequence length="173" mass="19933">MVFQISTVSTIQAFEDTKAGVKGLVDVGVTKLPRIFIHPPKNLRDIKNPTETHFDIPLIDLDGVDEDTGTGEKIVDRVREAWETWGCFQIVNHGLPVSMLEEMLDGVRRFNEQDTEIKKQFYSRDFTKHVTFNCNFDLFSSLAANWRDTIYCLISPNPPQLEDLPTVCMWVYY</sequence>